<name>A0A4V5NVU6_9GAMM</name>
<gene>
    <name evidence="2" type="ORF">FCL42_16465</name>
</gene>
<comment type="caution">
    <text evidence="2">The sequence shown here is derived from an EMBL/GenBank/DDBJ whole genome shotgun (WGS) entry which is preliminary data.</text>
</comment>
<evidence type="ECO:0000256" key="1">
    <source>
        <dbReference type="SAM" id="Phobius"/>
    </source>
</evidence>
<dbReference type="RefSeq" id="WP_136864525.1">
    <property type="nucleotide sequence ID" value="NZ_SWCJ01000015.1"/>
</dbReference>
<dbReference type="Proteomes" id="UP000305675">
    <property type="component" value="Unassembled WGS sequence"/>
</dbReference>
<keyword evidence="1" id="KW-1133">Transmembrane helix</keyword>
<keyword evidence="1" id="KW-0472">Membrane</keyword>
<keyword evidence="3" id="KW-1185">Reference proteome</keyword>
<reference evidence="2 3" key="1">
    <citation type="submission" date="2019-04" db="EMBL/GenBank/DDBJ databases">
        <authorList>
            <person name="Hwang J.C."/>
        </authorList>
    </citation>
    <scope>NUCLEOTIDE SEQUENCE [LARGE SCALE GENOMIC DNA]</scope>
    <source>
        <strain evidence="2 3">IMCC35002</strain>
    </source>
</reference>
<sequence>MFITWSAKELIASATNTPLIEYHYRWMDESEYRKWSQKMRAFALSCVDRSAINDNDLNYLLVSMQNLSDTKLLKGVSVSFVYPPGSGSTISGSRLLSKTPAIKGDVLEMCSNNGFEIRGLDFHPHWEHTAILAVKGTSQPFAVLQKSEVATLFEQRNLKTTLVRNEVLITLISLGLAIVIALFYFMSLSSARTEANRDD</sequence>
<organism evidence="2 3">
    <name type="scientific">Ferrimonas aestuarii</name>
    <dbReference type="NCBI Taxonomy" id="2569539"/>
    <lineage>
        <taxon>Bacteria</taxon>
        <taxon>Pseudomonadati</taxon>
        <taxon>Pseudomonadota</taxon>
        <taxon>Gammaproteobacteria</taxon>
        <taxon>Alteromonadales</taxon>
        <taxon>Ferrimonadaceae</taxon>
        <taxon>Ferrimonas</taxon>
    </lineage>
</organism>
<proteinExistence type="predicted"/>
<accession>A0A4V5NVU6</accession>
<dbReference type="AlphaFoldDB" id="A0A4V5NVU6"/>
<keyword evidence="1" id="KW-0812">Transmembrane</keyword>
<feature type="transmembrane region" description="Helical" evidence="1">
    <location>
        <begin position="167"/>
        <end position="186"/>
    </location>
</feature>
<evidence type="ECO:0000313" key="3">
    <source>
        <dbReference type="Proteomes" id="UP000305675"/>
    </source>
</evidence>
<dbReference type="EMBL" id="SWCJ01000015">
    <property type="protein sequence ID" value="TKB52011.1"/>
    <property type="molecule type" value="Genomic_DNA"/>
</dbReference>
<evidence type="ECO:0000313" key="2">
    <source>
        <dbReference type="EMBL" id="TKB52011.1"/>
    </source>
</evidence>
<protein>
    <submittedName>
        <fullName evidence="2">Uncharacterized protein</fullName>
    </submittedName>
</protein>